<feature type="compositionally biased region" description="Basic and acidic residues" evidence="1">
    <location>
        <begin position="1"/>
        <end position="10"/>
    </location>
</feature>
<protein>
    <submittedName>
        <fullName evidence="2">Uncharacterized protein</fullName>
    </submittedName>
</protein>
<sequence length="77" mass="8286">MTDHTEHPDSDSDEPGTNAAGSPDASFDVSPEEVVPVEADEVEASGGGTGQRTTQAQLMSDDDRSRFQDHWDEFPGH</sequence>
<keyword evidence="3" id="KW-1185">Reference proteome</keyword>
<dbReference type="EMBL" id="RCUV01000002">
    <property type="protein sequence ID" value="RLP73404.1"/>
    <property type="molecule type" value="Genomic_DNA"/>
</dbReference>
<evidence type="ECO:0000256" key="1">
    <source>
        <dbReference type="SAM" id="MobiDB-lite"/>
    </source>
</evidence>
<evidence type="ECO:0000313" key="3">
    <source>
        <dbReference type="Proteomes" id="UP000270299"/>
    </source>
</evidence>
<feature type="compositionally biased region" description="Basic and acidic residues" evidence="1">
    <location>
        <begin position="61"/>
        <end position="77"/>
    </location>
</feature>
<comment type="caution">
    <text evidence="2">The sequence shown here is derived from an EMBL/GenBank/DDBJ whole genome shotgun (WGS) entry which is preliminary data.</text>
</comment>
<reference evidence="2 3" key="1">
    <citation type="submission" date="2018-10" db="EMBL/GenBank/DDBJ databases">
        <authorList>
            <person name="Li J."/>
        </authorList>
    </citation>
    <scope>NUCLEOTIDE SEQUENCE [LARGE SCALE GENOMIC DNA]</scope>
    <source>
        <strain evidence="2 3">CCTCC AB209002</strain>
    </source>
</reference>
<dbReference type="AlphaFoldDB" id="A0A3L7A001"/>
<evidence type="ECO:0000313" key="2">
    <source>
        <dbReference type="EMBL" id="RLP73404.1"/>
    </source>
</evidence>
<accession>A0A3L7A001</accession>
<proteinExistence type="predicted"/>
<gene>
    <name evidence="2" type="ORF">D9V29_01565</name>
</gene>
<organism evidence="2 3">
    <name type="scientific">Mycetocola manganoxydans</name>
    <dbReference type="NCBI Taxonomy" id="699879"/>
    <lineage>
        <taxon>Bacteria</taxon>
        <taxon>Bacillati</taxon>
        <taxon>Actinomycetota</taxon>
        <taxon>Actinomycetes</taxon>
        <taxon>Micrococcales</taxon>
        <taxon>Microbacteriaceae</taxon>
        <taxon>Mycetocola</taxon>
    </lineage>
</organism>
<name>A0A3L7A001_9MICO</name>
<feature type="region of interest" description="Disordered" evidence="1">
    <location>
        <begin position="1"/>
        <end position="77"/>
    </location>
</feature>
<dbReference type="Proteomes" id="UP000270299">
    <property type="component" value="Unassembled WGS sequence"/>
</dbReference>
<feature type="compositionally biased region" description="Low complexity" evidence="1">
    <location>
        <begin position="28"/>
        <end position="37"/>
    </location>
</feature>
<dbReference type="RefSeq" id="WP_121671569.1">
    <property type="nucleotide sequence ID" value="NZ_BMXM01000002.1"/>
</dbReference>